<feature type="compositionally biased region" description="Basic residues" evidence="2">
    <location>
        <begin position="446"/>
        <end position="463"/>
    </location>
</feature>
<dbReference type="InterPro" id="IPR040459">
    <property type="entry name" value="MJ1316"/>
</dbReference>
<dbReference type="Gene3D" id="3.30.160.20">
    <property type="match status" value="1"/>
</dbReference>
<feature type="region of interest" description="Disordered" evidence="2">
    <location>
        <begin position="347"/>
        <end position="366"/>
    </location>
</feature>
<evidence type="ECO:0000313" key="7">
    <source>
        <dbReference type="Proteomes" id="UP001224775"/>
    </source>
</evidence>
<feature type="domain" description="Prokaryotic-type class I peptide chain release factors" evidence="4">
    <location>
        <begin position="365"/>
        <end position="464"/>
    </location>
</feature>
<gene>
    <name evidence="6" type="ORF">QTG54_001325</name>
</gene>
<dbReference type="AlphaFoldDB" id="A0AAD8YJQ4"/>
<keyword evidence="7" id="KW-1185">Reference proteome</keyword>
<feature type="signal peptide" evidence="3">
    <location>
        <begin position="1"/>
        <end position="20"/>
    </location>
</feature>
<dbReference type="PANTHER" id="PTHR46729">
    <property type="entry name" value="LEUKOCYTE RECEPTOR CLUSTER MEMBER 9"/>
    <property type="match status" value="1"/>
</dbReference>
<sequence>MARSVLLFGMMLRSLAFTRAFSSLKPAPSNFQRRVVHYATSDELKMDNIYMEWSLEDDKILHNNRHLSPVRLASMLGRGMHGVEARMKKLTNVDSTAYRRLFGGEDIQNTDTDENISNKLTPVKEVLRRIQWDPTLPASSFSIIHYDRVEDTLCETPFEAENDSISGKERQFVFALPEHRIEAVKYLDRIVWNKELRLDSVFGSMNGKGETIDKVIENYDDWKREKEEKEERNRLRQVDILKEMHTILGEMRVATLKEMSSNLLRIEWDSEEVKDYVKRVLMLYFDAQKEREDNGSDVANALDEEEEDTFDIIYVLNLFSDLVALLPDERLRGEVLLEVESVINRNQETGGNSSDKTSQPSALPELNEDELEEKFVKGSGAGGQKVNKTSNRVILVHTPTGLRVECQDTRSLQQNRKIARKRLRLKLDAFINGDTSRAGQKATKAVTKKAKNKARSKRRRRQKNQSDDESNN</sequence>
<dbReference type="Pfam" id="PF04457">
    <property type="entry name" value="MJ1316"/>
    <property type="match status" value="1"/>
</dbReference>
<reference evidence="6" key="1">
    <citation type="submission" date="2023-06" db="EMBL/GenBank/DDBJ databases">
        <title>Survivors Of The Sea: Transcriptome response of Skeletonema marinoi to long-term dormancy.</title>
        <authorList>
            <person name="Pinder M.I.M."/>
            <person name="Kourtchenko O."/>
            <person name="Robertson E.K."/>
            <person name="Larsson T."/>
            <person name="Maumus F."/>
            <person name="Osuna-Cruz C.M."/>
            <person name="Vancaester E."/>
            <person name="Stenow R."/>
            <person name="Vandepoele K."/>
            <person name="Ploug H."/>
            <person name="Bruchert V."/>
            <person name="Godhe A."/>
            <person name="Topel M."/>
        </authorList>
    </citation>
    <scope>NUCLEOTIDE SEQUENCE</scope>
    <source>
        <strain evidence="6">R05AC</strain>
    </source>
</reference>
<evidence type="ECO:0000313" key="6">
    <source>
        <dbReference type="EMBL" id="KAK1747362.1"/>
    </source>
</evidence>
<comment type="similarity">
    <text evidence="1">Belongs to the prokaryotic/mitochondrial release factor family.</text>
</comment>
<dbReference type="Pfam" id="PF00472">
    <property type="entry name" value="RF-1"/>
    <property type="match status" value="1"/>
</dbReference>
<evidence type="ECO:0000259" key="5">
    <source>
        <dbReference type="Pfam" id="PF04457"/>
    </source>
</evidence>
<dbReference type="PANTHER" id="PTHR46729:SF1">
    <property type="entry name" value="LEUKOCYTE RECEPTOR CLUSTER MEMBER 9"/>
    <property type="match status" value="1"/>
</dbReference>
<protein>
    <submittedName>
        <fullName evidence="6">RF-1 domain-containing protein</fullName>
    </submittedName>
</protein>
<feature type="domain" description="MJ1316 RNA cyclic group end recognition" evidence="5">
    <location>
        <begin position="121"/>
        <end position="194"/>
    </location>
</feature>
<feature type="chain" id="PRO_5042019167" evidence="3">
    <location>
        <begin position="21"/>
        <end position="472"/>
    </location>
</feature>
<accession>A0AAD8YJQ4</accession>
<evidence type="ECO:0000256" key="2">
    <source>
        <dbReference type="SAM" id="MobiDB-lite"/>
    </source>
</evidence>
<organism evidence="6 7">
    <name type="scientific">Skeletonema marinoi</name>
    <dbReference type="NCBI Taxonomy" id="267567"/>
    <lineage>
        <taxon>Eukaryota</taxon>
        <taxon>Sar</taxon>
        <taxon>Stramenopiles</taxon>
        <taxon>Ochrophyta</taxon>
        <taxon>Bacillariophyta</taxon>
        <taxon>Coscinodiscophyceae</taxon>
        <taxon>Thalassiosirophycidae</taxon>
        <taxon>Thalassiosirales</taxon>
        <taxon>Skeletonemataceae</taxon>
        <taxon>Skeletonema</taxon>
        <taxon>Skeletonema marinoi-dohrnii complex</taxon>
    </lineage>
</organism>
<evidence type="ECO:0000256" key="1">
    <source>
        <dbReference type="ARBA" id="ARBA00010835"/>
    </source>
</evidence>
<dbReference type="InterPro" id="IPR042653">
    <property type="entry name" value="Leng9"/>
</dbReference>
<dbReference type="InterPro" id="IPR000352">
    <property type="entry name" value="Pep_chain_release_fac_I"/>
</dbReference>
<dbReference type="EMBL" id="JATAAI010000002">
    <property type="protein sequence ID" value="KAK1747362.1"/>
    <property type="molecule type" value="Genomic_DNA"/>
</dbReference>
<feature type="region of interest" description="Disordered" evidence="2">
    <location>
        <begin position="436"/>
        <end position="472"/>
    </location>
</feature>
<comment type="caution">
    <text evidence="6">The sequence shown here is derived from an EMBL/GenBank/DDBJ whole genome shotgun (WGS) entry which is preliminary data.</text>
</comment>
<evidence type="ECO:0000259" key="4">
    <source>
        <dbReference type="Pfam" id="PF00472"/>
    </source>
</evidence>
<dbReference type="InterPro" id="IPR045853">
    <property type="entry name" value="Pep_chain_release_fac_I_sf"/>
</dbReference>
<evidence type="ECO:0000256" key="3">
    <source>
        <dbReference type="SAM" id="SignalP"/>
    </source>
</evidence>
<keyword evidence="3" id="KW-0732">Signal</keyword>
<name>A0AAD8YJQ4_9STRA</name>
<dbReference type="Proteomes" id="UP001224775">
    <property type="component" value="Unassembled WGS sequence"/>
</dbReference>
<proteinExistence type="inferred from homology"/>
<dbReference type="SUPFAM" id="SSF75620">
    <property type="entry name" value="Release factor"/>
    <property type="match status" value="1"/>
</dbReference>
<dbReference type="GO" id="GO:0003747">
    <property type="term" value="F:translation release factor activity"/>
    <property type="evidence" value="ECO:0007669"/>
    <property type="project" value="InterPro"/>
</dbReference>
<feature type="compositionally biased region" description="Polar residues" evidence="2">
    <location>
        <begin position="347"/>
        <end position="361"/>
    </location>
</feature>